<protein>
    <recommendedName>
        <fullName evidence="11">Permease</fullName>
    </recommendedName>
</protein>
<feature type="transmembrane region" description="Helical" evidence="8">
    <location>
        <begin position="270"/>
        <end position="290"/>
    </location>
</feature>
<keyword evidence="6 8" id="KW-1133">Transmembrane helix</keyword>
<dbReference type="EMBL" id="JMIH01000034">
    <property type="protein sequence ID" value="KEO71948.1"/>
    <property type="molecule type" value="Genomic_DNA"/>
</dbReference>
<dbReference type="PANTHER" id="PTHR21716:SF53">
    <property type="entry name" value="PERMEASE PERM-RELATED"/>
    <property type="match status" value="1"/>
</dbReference>
<dbReference type="OrthoDB" id="9793390at2"/>
<name>A0A074KWG2_9BACT</name>
<evidence type="ECO:0000256" key="6">
    <source>
        <dbReference type="ARBA" id="ARBA00022989"/>
    </source>
</evidence>
<feature type="transmembrane region" description="Helical" evidence="8">
    <location>
        <begin position="205"/>
        <end position="227"/>
    </location>
</feature>
<dbReference type="GO" id="GO:0055085">
    <property type="term" value="P:transmembrane transport"/>
    <property type="evidence" value="ECO:0007669"/>
    <property type="project" value="TreeGrafter"/>
</dbReference>
<feature type="transmembrane region" description="Helical" evidence="8">
    <location>
        <begin position="147"/>
        <end position="171"/>
    </location>
</feature>
<keyword evidence="3" id="KW-0813">Transport</keyword>
<keyword evidence="7 8" id="KW-0472">Membrane</keyword>
<proteinExistence type="inferred from homology"/>
<feature type="transmembrane region" description="Helical" evidence="8">
    <location>
        <begin position="302"/>
        <end position="324"/>
    </location>
</feature>
<comment type="similarity">
    <text evidence="2">Belongs to the autoinducer-2 exporter (AI-2E) (TC 2.A.86) family.</text>
</comment>
<comment type="caution">
    <text evidence="9">The sequence shown here is derived from an EMBL/GenBank/DDBJ whole genome shotgun (WGS) entry which is preliminary data.</text>
</comment>
<feature type="transmembrane region" description="Helical" evidence="8">
    <location>
        <begin position="233"/>
        <end position="263"/>
    </location>
</feature>
<dbReference type="Pfam" id="PF01594">
    <property type="entry name" value="AI-2E_transport"/>
    <property type="match status" value="1"/>
</dbReference>
<keyword evidence="4" id="KW-1003">Cell membrane</keyword>
<evidence type="ECO:0000256" key="5">
    <source>
        <dbReference type="ARBA" id="ARBA00022692"/>
    </source>
</evidence>
<dbReference type="PANTHER" id="PTHR21716">
    <property type="entry name" value="TRANSMEMBRANE PROTEIN"/>
    <property type="match status" value="1"/>
</dbReference>
<dbReference type="RefSeq" id="WP_035078976.1">
    <property type="nucleotide sequence ID" value="NZ_JMIH01000034.1"/>
</dbReference>
<evidence type="ECO:0000256" key="8">
    <source>
        <dbReference type="SAM" id="Phobius"/>
    </source>
</evidence>
<keyword evidence="5 8" id="KW-0812">Transmembrane</keyword>
<evidence type="ECO:0000256" key="2">
    <source>
        <dbReference type="ARBA" id="ARBA00009773"/>
    </source>
</evidence>
<reference evidence="9 10" key="1">
    <citation type="submission" date="2014-04" db="EMBL/GenBank/DDBJ databases">
        <title>Characterization and application of a salt tolerant electro-active bacterium.</title>
        <authorList>
            <person name="Yang L."/>
            <person name="Wei S."/>
            <person name="Tay Q.X.M."/>
        </authorList>
    </citation>
    <scope>NUCLEOTIDE SEQUENCE [LARGE SCALE GENOMIC DNA]</scope>
    <source>
        <strain evidence="9 10">LY1</strain>
    </source>
</reference>
<accession>A0A074KWG2</accession>
<sequence length="374" mass="42561">MLKGELDKRYIFIKKLTFTLLFFILFIFGLIQARDFIVPLLLGVLFSYLLFPIVGFLEKHRFPRILSILIGILVAVGILILAINFFSNQIAVFVENIPEIREQAATNLERMRDNISSSIGVSQDRFRTWEEDITSGLFQASEEMQTIFAATTNTAVNIGLMPVFIFCLLYYRNKFHDFIIQMVPKGSEDKTEHMLGEINLVTQKYMTGVFIVVFILSIVHSVVFMIIGLDYPIFFGVTAALFNFIPYFGTLIGAVLPLLYAFLAMDGTDYVVWVLIYFVIIQFVENNILTPNITGGYISLNPFITILTLIFGSMIWGVAGMLIIMPFMAMVKIACQHISFLHPVGYLLSDKGTEQYSISWKKIKALFSKKKKKS</sequence>
<evidence type="ECO:0000256" key="7">
    <source>
        <dbReference type="ARBA" id="ARBA00023136"/>
    </source>
</evidence>
<organism evidence="9 10">
    <name type="scientific">Anditalea andensis</name>
    <dbReference type="NCBI Taxonomy" id="1048983"/>
    <lineage>
        <taxon>Bacteria</taxon>
        <taxon>Pseudomonadati</taxon>
        <taxon>Bacteroidota</taxon>
        <taxon>Cytophagia</taxon>
        <taxon>Cytophagales</taxon>
        <taxon>Cytophagaceae</taxon>
        <taxon>Anditalea</taxon>
    </lineage>
</organism>
<evidence type="ECO:0000256" key="1">
    <source>
        <dbReference type="ARBA" id="ARBA00004651"/>
    </source>
</evidence>
<evidence type="ECO:0000313" key="9">
    <source>
        <dbReference type="EMBL" id="KEO71948.1"/>
    </source>
</evidence>
<dbReference type="eggNOG" id="COG0628">
    <property type="taxonomic scope" value="Bacteria"/>
</dbReference>
<dbReference type="GO" id="GO:0005886">
    <property type="term" value="C:plasma membrane"/>
    <property type="evidence" value="ECO:0007669"/>
    <property type="project" value="UniProtKB-SubCell"/>
</dbReference>
<evidence type="ECO:0000256" key="4">
    <source>
        <dbReference type="ARBA" id="ARBA00022475"/>
    </source>
</evidence>
<evidence type="ECO:0008006" key="11">
    <source>
        <dbReference type="Google" id="ProtNLM"/>
    </source>
</evidence>
<dbReference type="AlphaFoldDB" id="A0A074KWG2"/>
<comment type="subcellular location">
    <subcellularLocation>
        <location evidence="1">Cell membrane</location>
        <topology evidence="1">Multi-pass membrane protein</topology>
    </subcellularLocation>
</comment>
<keyword evidence="10" id="KW-1185">Reference proteome</keyword>
<gene>
    <name evidence="9" type="ORF">EL17_20750</name>
</gene>
<feature type="transmembrane region" description="Helical" evidence="8">
    <location>
        <begin position="37"/>
        <end position="58"/>
    </location>
</feature>
<evidence type="ECO:0000256" key="3">
    <source>
        <dbReference type="ARBA" id="ARBA00022448"/>
    </source>
</evidence>
<feature type="transmembrane region" description="Helical" evidence="8">
    <location>
        <begin position="12"/>
        <end position="31"/>
    </location>
</feature>
<dbReference type="Proteomes" id="UP000027821">
    <property type="component" value="Unassembled WGS sequence"/>
</dbReference>
<feature type="transmembrane region" description="Helical" evidence="8">
    <location>
        <begin position="65"/>
        <end position="86"/>
    </location>
</feature>
<dbReference type="InterPro" id="IPR002549">
    <property type="entry name" value="AI-2E-like"/>
</dbReference>
<evidence type="ECO:0000313" key="10">
    <source>
        <dbReference type="Proteomes" id="UP000027821"/>
    </source>
</evidence>